<proteinExistence type="inferred from homology"/>
<dbReference type="Proteomes" id="UP001597391">
    <property type="component" value="Unassembled WGS sequence"/>
</dbReference>
<evidence type="ECO:0000313" key="8">
    <source>
        <dbReference type="EMBL" id="MFD2840451.1"/>
    </source>
</evidence>
<comment type="caution">
    <text evidence="8">The sequence shown here is derived from an EMBL/GenBank/DDBJ whole genome shotgun (WGS) entry which is preliminary data.</text>
</comment>
<feature type="compositionally biased region" description="Low complexity" evidence="5">
    <location>
        <begin position="33"/>
        <end position="47"/>
    </location>
</feature>
<feature type="chain" id="PRO_5047227517" evidence="6">
    <location>
        <begin position="22"/>
        <end position="339"/>
    </location>
</feature>
<dbReference type="RefSeq" id="WP_377466294.1">
    <property type="nucleotide sequence ID" value="NZ_JBHUOP010000003.1"/>
</dbReference>
<evidence type="ECO:0000256" key="4">
    <source>
        <dbReference type="ARBA" id="ARBA00022729"/>
    </source>
</evidence>
<name>A0ABW5XDQ1_9MICO</name>
<accession>A0ABW5XDQ1</accession>
<evidence type="ECO:0000256" key="2">
    <source>
        <dbReference type="ARBA" id="ARBA00008814"/>
    </source>
</evidence>
<evidence type="ECO:0000256" key="1">
    <source>
        <dbReference type="ARBA" id="ARBA00004196"/>
    </source>
</evidence>
<gene>
    <name evidence="8" type="primary">fepB</name>
    <name evidence="8" type="ORF">ACFSYH_07670</name>
</gene>
<dbReference type="PANTHER" id="PTHR30532">
    <property type="entry name" value="IRON III DICITRATE-BINDING PERIPLASMIC PROTEIN"/>
    <property type="match status" value="1"/>
</dbReference>
<keyword evidence="3" id="KW-0813">Transport</keyword>
<keyword evidence="4 6" id="KW-0732">Signal</keyword>
<evidence type="ECO:0000256" key="5">
    <source>
        <dbReference type="SAM" id="MobiDB-lite"/>
    </source>
</evidence>
<feature type="domain" description="Fe/B12 periplasmic-binding" evidence="7">
    <location>
        <begin position="68"/>
        <end position="339"/>
    </location>
</feature>
<organism evidence="8 9">
    <name type="scientific">Populibacterium corticicola</name>
    <dbReference type="NCBI Taxonomy" id="1812826"/>
    <lineage>
        <taxon>Bacteria</taxon>
        <taxon>Bacillati</taxon>
        <taxon>Actinomycetota</taxon>
        <taxon>Actinomycetes</taxon>
        <taxon>Micrococcales</taxon>
        <taxon>Jonesiaceae</taxon>
        <taxon>Populibacterium</taxon>
    </lineage>
</organism>
<evidence type="ECO:0000256" key="3">
    <source>
        <dbReference type="ARBA" id="ARBA00022448"/>
    </source>
</evidence>
<protein>
    <submittedName>
        <fullName evidence="8">Fe2+-enterobactin ABC transporter substrate-binding protein</fullName>
    </submittedName>
</protein>
<feature type="region of interest" description="Disordered" evidence="5">
    <location>
        <begin position="27"/>
        <end position="51"/>
    </location>
</feature>
<evidence type="ECO:0000259" key="7">
    <source>
        <dbReference type="PROSITE" id="PS50983"/>
    </source>
</evidence>
<feature type="signal peptide" evidence="6">
    <location>
        <begin position="1"/>
        <end position="21"/>
    </location>
</feature>
<comment type="subcellular location">
    <subcellularLocation>
        <location evidence="1">Cell envelope</location>
    </subcellularLocation>
</comment>
<dbReference type="InterPro" id="IPR002491">
    <property type="entry name" value="ABC_transptr_periplasmic_BD"/>
</dbReference>
<comment type="similarity">
    <text evidence="2">Belongs to the bacterial solute-binding protein 8 family.</text>
</comment>
<dbReference type="NCBIfam" id="NF008200">
    <property type="entry name" value="PRK10957.1"/>
    <property type="match status" value="1"/>
</dbReference>
<dbReference type="EMBL" id="JBHUOP010000003">
    <property type="protein sequence ID" value="MFD2840451.1"/>
    <property type="molecule type" value="Genomic_DNA"/>
</dbReference>
<dbReference type="PROSITE" id="PS50983">
    <property type="entry name" value="FE_B12_PBP"/>
    <property type="match status" value="1"/>
</dbReference>
<evidence type="ECO:0000256" key="6">
    <source>
        <dbReference type="SAM" id="SignalP"/>
    </source>
</evidence>
<dbReference type="Gene3D" id="3.40.50.1980">
    <property type="entry name" value="Nitrogenase molybdenum iron protein domain"/>
    <property type="match status" value="2"/>
</dbReference>
<evidence type="ECO:0000313" key="9">
    <source>
        <dbReference type="Proteomes" id="UP001597391"/>
    </source>
</evidence>
<keyword evidence="9" id="KW-1185">Reference proteome</keyword>
<dbReference type="Pfam" id="PF01497">
    <property type="entry name" value="Peripla_BP_2"/>
    <property type="match status" value="1"/>
</dbReference>
<reference evidence="9" key="1">
    <citation type="journal article" date="2019" name="Int. J. Syst. Evol. Microbiol.">
        <title>The Global Catalogue of Microorganisms (GCM) 10K type strain sequencing project: providing services to taxonomists for standard genome sequencing and annotation.</title>
        <authorList>
            <consortium name="The Broad Institute Genomics Platform"/>
            <consortium name="The Broad Institute Genome Sequencing Center for Infectious Disease"/>
            <person name="Wu L."/>
            <person name="Ma J."/>
        </authorList>
    </citation>
    <scope>NUCLEOTIDE SEQUENCE [LARGE SCALE GENOMIC DNA]</scope>
    <source>
        <strain evidence="9">KCTC 33576</strain>
    </source>
</reference>
<sequence>MRRPLRFLAASLALTLSAALAACSQADADKPAETNPATTESESTTETGWPRTITHAAGTTEIPAEPLRIVSTSTSITGSLLAIGAPVVASGATTPSAMTDDRGFFTQWAQAATDANVEIAYPNLELDLDAIEAFEPDLIIGSANGGDSTLEAYAQLSDIAPTVLLDYGTPSWQELTESLAEATGREEAATTLLTDFDAWVAEQAATITLPEQPVTALVYMNADGAWTFGQDAPQAQLLISLGFTYEQADQDLVTPESKDTGVPVLTAENMAEGLAAANTLFVVPMGNPEAVANFSADPLLGNQPAVAGNRVYSLGMTSFRLDYYSAKQTVETVVEQFAK</sequence>
<dbReference type="PANTHER" id="PTHR30532:SF24">
    <property type="entry name" value="FERRIC ENTEROBACTIN-BINDING PERIPLASMIC PROTEIN FEPB"/>
    <property type="match status" value="1"/>
</dbReference>
<dbReference type="InterPro" id="IPR051313">
    <property type="entry name" value="Bact_iron-sidero_bind"/>
</dbReference>
<dbReference type="PROSITE" id="PS51257">
    <property type="entry name" value="PROKAR_LIPOPROTEIN"/>
    <property type="match status" value="1"/>
</dbReference>
<dbReference type="SUPFAM" id="SSF53807">
    <property type="entry name" value="Helical backbone' metal receptor"/>
    <property type="match status" value="1"/>
</dbReference>